<gene>
    <name evidence="6" type="ORF">IDJ75_08055</name>
</gene>
<comment type="caution">
    <text evidence="6">The sequence shown here is derived from an EMBL/GenBank/DDBJ whole genome shotgun (WGS) entry which is preliminary data.</text>
</comment>
<evidence type="ECO:0000256" key="4">
    <source>
        <dbReference type="ARBA" id="ARBA00023136"/>
    </source>
</evidence>
<name>A0ABR7X6K8_9SPHI</name>
<evidence type="ECO:0000256" key="5">
    <source>
        <dbReference type="SAM" id="Phobius"/>
    </source>
</evidence>
<evidence type="ECO:0000256" key="1">
    <source>
        <dbReference type="ARBA" id="ARBA00004141"/>
    </source>
</evidence>
<feature type="transmembrane region" description="Helical" evidence="5">
    <location>
        <begin position="99"/>
        <end position="117"/>
    </location>
</feature>
<keyword evidence="4 5" id="KW-0472">Membrane</keyword>
<dbReference type="EMBL" id="JACWMW010000002">
    <property type="protein sequence ID" value="MBD1385230.1"/>
    <property type="molecule type" value="Genomic_DNA"/>
</dbReference>
<dbReference type="RefSeq" id="WP_191175118.1">
    <property type="nucleotide sequence ID" value="NZ_JACWMW010000002.1"/>
</dbReference>
<feature type="transmembrane region" description="Helical" evidence="5">
    <location>
        <begin position="43"/>
        <end position="64"/>
    </location>
</feature>
<dbReference type="Proteomes" id="UP000618754">
    <property type="component" value="Unassembled WGS sequence"/>
</dbReference>
<evidence type="ECO:0000256" key="2">
    <source>
        <dbReference type="ARBA" id="ARBA00022692"/>
    </source>
</evidence>
<evidence type="ECO:0000313" key="7">
    <source>
        <dbReference type="Proteomes" id="UP000618754"/>
    </source>
</evidence>
<keyword evidence="3 5" id="KW-1133">Transmembrane helix</keyword>
<dbReference type="InterPro" id="IPR032808">
    <property type="entry name" value="DoxX"/>
</dbReference>
<protein>
    <submittedName>
        <fullName evidence="6">DoxX family protein</fullName>
    </submittedName>
</protein>
<organism evidence="6 7">
    <name type="scientific">Mucilaginibacter rigui</name>
    <dbReference type="NCBI Taxonomy" id="534635"/>
    <lineage>
        <taxon>Bacteria</taxon>
        <taxon>Pseudomonadati</taxon>
        <taxon>Bacteroidota</taxon>
        <taxon>Sphingobacteriia</taxon>
        <taxon>Sphingobacteriales</taxon>
        <taxon>Sphingobacteriaceae</taxon>
        <taxon>Mucilaginibacter</taxon>
    </lineage>
</organism>
<feature type="transmembrane region" description="Helical" evidence="5">
    <location>
        <begin position="76"/>
        <end position="93"/>
    </location>
</feature>
<dbReference type="Pfam" id="PF13564">
    <property type="entry name" value="DoxX_2"/>
    <property type="match status" value="1"/>
</dbReference>
<reference evidence="6 7" key="1">
    <citation type="submission" date="2020-09" db="EMBL/GenBank/DDBJ databases">
        <title>Novel species of Mucilaginibacter isolated from a glacier on the Tibetan Plateau.</title>
        <authorList>
            <person name="Liu Q."/>
            <person name="Xin Y.-H."/>
        </authorList>
    </citation>
    <scope>NUCLEOTIDE SEQUENCE [LARGE SCALE GENOMIC DNA]</scope>
    <source>
        <strain evidence="6 7">CGMCC 1.13878</strain>
    </source>
</reference>
<dbReference type="PIRSF" id="PIRSF030066">
    <property type="entry name" value="UCP030066"/>
    <property type="match status" value="1"/>
</dbReference>
<sequence>MNPKTIKIIYRALTILFALAMLGDAYGGITKQEAGQEVMRHLGYPIYIMVITGIFKLLGAIAILQNKFTTIKEWAFAGFAINFIGAFASRAAIGDSANLLIMPLVILAIMFILYYFWKKYQTIKTT</sequence>
<keyword evidence="2 5" id="KW-0812">Transmembrane</keyword>
<evidence type="ECO:0000256" key="3">
    <source>
        <dbReference type="ARBA" id="ARBA00022989"/>
    </source>
</evidence>
<keyword evidence="7" id="KW-1185">Reference proteome</keyword>
<comment type="subcellular location">
    <subcellularLocation>
        <location evidence="1">Membrane</location>
        <topology evidence="1">Multi-pass membrane protein</topology>
    </subcellularLocation>
</comment>
<dbReference type="InterPro" id="IPR016944">
    <property type="entry name" value="UCP030066"/>
</dbReference>
<evidence type="ECO:0000313" key="6">
    <source>
        <dbReference type="EMBL" id="MBD1385230.1"/>
    </source>
</evidence>
<accession>A0ABR7X6K8</accession>
<proteinExistence type="predicted"/>